<comment type="caution">
    <text evidence="2">The sequence shown here is derived from an EMBL/GenBank/DDBJ whole genome shotgun (WGS) entry which is preliminary data.</text>
</comment>
<proteinExistence type="predicted"/>
<dbReference type="OrthoDB" id="1936793at2759"/>
<keyword evidence="3" id="KW-1185">Reference proteome</keyword>
<feature type="region of interest" description="Disordered" evidence="1">
    <location>
        <begin position="48"/>
        <end position="81"/>
    </location>
</feature>
<dbReference type="EMBL" id="VAHF01000009">
    <property type="protein sequence ID" value="TXG54597.1"/>
    <property type="molecule type" value="Genomic_DNA"/>
</dbReference>
<evidence type="ECO:0000313" key="3">
    <source>
        <dbReference type="Proteomes" id="UP000323000"/>
    </source>
</evidence>
<dbReference type="AlphaFoldDB" id="A0A5C7HCD1"/>
<accession>A0A5C7HCD1</accession>
<feature type="compositionally biased region" description="Basic and acidic residues" evidence="1">
    <location>
        <begin position="62"/>
        <end position="74"/>
    </location>
</feature>
<gene>
    <name evidence="2" type="ORF">EZV62_019853</name>
</gene>
<reference evidence="3" key="1">
    <citation type="journal article" date="2019" name="Gigascience">
        <title>De novo genome assembly of the endangered Acer yangbiense, a plant species with extremely small populations endemic to Yunnan Province, China.</title>
        <authorList>
            <person name="Yang J."/>
            <person name="Wariss H.M."/>
            <person name="Tao L."/>
            <person name="Zhang R."/>
            <person name="Yun Q."/>
            <person name="Hollingsworth P."/>
            <person name="Dao Z."/>
            <person name="Luo G."/>
            <person name="Guo H."/>
            <person name="Ma Y."/>
            <person name="Sun W."/>
        </authorList>
    </citation>
    <scope>NUCLEOTIDE SEQUENCE [LARGE SCALE GENOMIC DNA]</scope>
    <source>
        <strain evidence="3">cv. Malutang</strain>
    </source>
</reference>
<name>A0A5C7HCD1_9ROSI</name>
<protein>
    <submittedName>
        <fullName evidence="2">Uncharacterized protein</fullName>
    </submittedName>
</protein>
<evidence type="ECO:0000313" key="2">
    <source>
        <dbReference type="EMBL" id="TXG54597.1"/>
    </source>
</evidence>
<organism evidence="2 3">
    <name type="scientific">Acer yangbiense</name>
    <dbReference type="NCBI Taxonomy" id="1000413"/>
    <lineage>
        <taxon>Eukaryota</taxon>
        <taxon>Viridiplantae</taxon>
        <taxon>Streptophyta</taxon>
        <taxon>Embryophyta</taxon>
        <taxon>Tracheophyta</taxon>
        <taxon>Spermatophyta</taxon>
        <taxon>Magnoliopsida</taxon>
        <taxon>eudicotyledons</taxon>
        <taxon>Gunneridae</taxon>
        <taxon>Pentapetalae</taxon>
        <taxon>rosids</taxon>
        <taxon>malvids</taxon>
        <taxon>Sapindales</taxon>
        <taxon>Sapindaceae</taxon>
        <taxon>Hippocastanoideae</taxon>
        <taxon>Acereae</taxon>
        <taxon>Acer</taxon>
    </lineage>
</organism>
<sequence>MSATKDAFDIDVNLVFEMESDLKKRIDKYLEGDEEVIPSIFEAILSRKLSGKHEENDNESLEEMRHKTDHHQDQEIDSEED</sequence>
<evidence type="ECO:0000256" key="1">
    <source>
        <dbReference type="SAM" id="MobiDB-lite"/>
    </source>
</evidence>
<dbReference type="Proteomes" id="UP000323000">
    <property type="component" value="Chromosome 9"/>
</dbReference>